<dbReference type="EMBL" id="ML993610">
    <property type="protein sequence ID" value="KAF2163000.1"/>
    <property type="molecule type" value="Genomic_DNA"/>
</dbReference>
<feature type="region of interest" description="Disordered" evidence="15">
    <location>
        <begin position="400"/>
        <end position="467"/>
    </location>
</feature>
<organism evidence="17 18">
    <name type="scientific">Zasmidium cellare ATCC 36951</name>
    <dbReference type="NCBI Taxonomy" id="1080233"/>
    <lineage>
        <taxon>Eukaryota</taxon>
        <taxon>Fungi</taxon>
        <taxon>Dikarya</taxon>
        <taxon>Ascomycota</taxon>
        <taxon>Pezizomycotina</taxon>
        <taxon>Dothideomycetes</taxon>
        <taxon>Dothideomycetidae</taxon>
        <taxon>Mycosphaerellales</taxon>
        <taxon>Mycosphaerellaceae</taxon>
        <taxon>Zasmidium</taxon>
    </lineage>
</organism>
<feature type="domain" description="Protein kinase" evidence="16">
    <location>
        <begin position="47"/>
        <end position="312"/>
    </location>
</feature>
<feature type="compositionally biased region" description="Polar residues" evidence="15">
    <location>
        <begin position="570"/>
        <end position="594"/>
    </location>
</feature>
<protein>
    <recommendedName>
        <fullName evidence="2">non-specific serine/threonine protein kinase</fullName>
        <ecNumber evidence="2">2.7.11.1</ecNumber>
    </recommendedName>
    <alternativeName>
        <fullName evidence="11">Autophagy-related protein 1</fullName>
    </alternativeName>
</protein>
<dbReference type="InterPro" id="IPR045269">
    <property type="entry name" value="Atg1-like"/>
</dbReference>
<feature type="region of interest" description="Disordered" evidence="15">
    <location>
        <begin position="337"/>
        <end position="373"/>
    </location>
</feature>
<name>A0A6A6C9T7_ZASCE</name>
<dbReference type="GO" id="GO:0005524">
    <property type="term" value="F:ATP binding"/>
    <property type="evidence" value="ECO:0007669"/>
    <property type="project" value="UniProtKB-KW"/>
</dbReference>
<feature type="compositionally biased region" description="Polar residues" evidence="15">
    <location>
        <begin position="344"/>
        <end position="353"/>
    </location>
</feature>
<accession>A0A6A6C9T7</accession>
<evidence type="ECO:0000256" key="5">
    <source>
        <dbReference type="ARBA" id="ARBA00022679"/>
    </source>
</evidence>
<keyword evidence="7" id="KW-0547">Nucleotide-binding</keyword>
<dbReference type="PROSITE" id="PS00108">
    <property type="entry name" value="PROTEIN_KINASE_ST"/>
    <property type="match status" value="1"/>
</dbReference>
<reference evidence="17" key="1">
    <citation type="journal article" date="2020" name="Stud. Mycol.">
        <title>101 Dothideomycetes genomes: a test case for predicting lifestyles and emergence of pathogens.</title>
        <authorList>
            <person name="Haridas S."/>
            <person name="Albert R."/>
            <person name="Binder M."/>
            <person name="Bloem J."/>
            <person name="Labutti K."/>
            <person name="Salamov A."/>
            <person name="Andreopoulos B."/>
            <person name="Baker S."/>
            <person name="Barry K."/>
            <person name="Bills G."/>
            <person name="Bluhm B."/>
            <person name="Cannon C."/>
            <person name="Castanera R."/>
            <person name="Culley D."/>
            <person name="Daum C."/>
            <person name="Ezra D."/>
            <person name="Gonzalez J."/>
            <person name="Henrissat B."/>
            <person name="Kuo A."/>
            <person name="Liang C."/>
            <person name="Lipzen A."/>
            <person name="Lutzoni F."/>
            <person name="Magnuson J."/>
            <person name="Mondo S."/>
            <person name="Nolan M."/>
            <person name="Ohm R."/>
            <person name="Pangilinan J."/>
            <person name="Park H.-J."/>
            <person name="Ramirez L."/>
            <person name="Alfaro M."/>
            <person name="Sun H."/>
            <person name="Tritt A."/>
            <person name="Yoshinaga Y."/>
            <person name="Zwiers L.-H."/>
            <person name="Turgeon B."/>
            <person name="Goodwin S."/>
            <person name="Spatafora J."/>
            <person name="Crous P."/>
            <person name="Grigoriev I."/>
        </authorList>
    </citation>
    <scope>NUCLEOTIDE SEQUENCE</scope>
    <source>
        <strain evidence="17">ATCC 36951</strain>
    </source>
</reference>
<dbReference type="GO" id="GO:0005829">
    <property type="term" value="C:cytosol"/>
    <property type="evidence" value="ECO:0007669"/>
    <property type="project" value="TreeGrafter"/>
</dbReference>
<keyword evidence="10" id="KW-0072">Autophagy</keyword>
<dbReference type="Gene3D" id="1.10.510.10">
    <property type="entry name" value="Transferase(Phosphotransferase) domain 1"/>
    <property type="match status" value="1"/>
</dbReference>
<dbReference type="AlphaFoldDB" id="A0A6A6C9T7"/>
<evidence type="ECO:0000256" key="14">
    <source>
        <dbReference type="PROSITE-ProRule" id="PRU00221"/>
    </source>
</evidence>
<dbReference type="Pfam" id="PF00069">
    <property type="entry name" value="Pkinase"/>
    <property type="match status" value="1"/>
</dbReference>
<keyword evidence="8" id="KW-0418">Kinase</keyword>
<dbReference type="InterPro" id="IPR008271">
    <property type="entry name" value="Ser/Thr_kinase_AS"/>
</dbReference>
<dbReference type="InterPro" id="IPR000719">
    <property type="entry name" value="Prot_kinase_dom"/>
</dbReference>
<feature type="region of interest" description="Disordered" evidence="15">
    <location>
        <begin position="484"/>
        <end position="508"/>
    </location>
</feature>
<dbReference type="PANTHER" id="PTHR24348:SF22">
    <property type="entry name" value="NON-SPECIFIC SERINE_THREONINE PROTEIN KINASE"/>
    <property type="match status" value="1"/>
</dbReference>
<dbReference type="GO" id="GO:0005776">
    <property type="term" value="C:autophagosome"/>
    <property type="evidence" value="ECO:0007669"/>
    <property type="project" value="TreeGrafter"/>
</dbReference>
<dbReference type="CDD" id="cd00200">
    <property type="entry name" value="WD40"/>
    <property type="match status" value="1"/>
</dbReference>
<dbReference type="SMART" id="SM00220">
    <property type="entry name" value="S_TKc"/>
    <property type="match status" value="1"/>
</dbReference>
<comment type="catalytic activity">
    <reaction evidence="12">
        <text>L-threonyl-[protein] + ATP = O-phospho-L-threonyl-[protein] + ADP + H(+)</text>
        <dbReference type="Rhea" id="RHEA:46608"/>
        <dbReference type="Rhea" id="RHEA-COMP:11060"/>
        <dbReference type="Rhea" id="RHEA-COMP:11605"/>
        <dbReference type="ChEBI" id="CHEBI:15378"/>
        <dbReference type="ChEBI" id="CHEBI:30013"/>
        <dbReference type="ChEBI" id="CHEBI:30616"/>
        <dbReference type="ChEBI" id="CHEBI:61977"/>
        <dbReference type="ChEBI" id="CHEBI:456216"/>
        <dbReference type="EC" id="2.7.11.1"/>
    </reaction>
</comment>
<keyword evidence="9" id="KW-0067">ATP-binding</keyword>
<evidence type="ECO:0000256" key="1">
    <source>
        <dbReference type="ARBA" id="ARBA00004623"/>
    </source>
</evidence>
<dbReference type="InterPro" id="IPR011009">
    <property type="entry name" value="Kinase-like_dom_sf"/>
</dbReference>
<evidence type="ECO:0000256" key="3">
    <source>
        <dbReference type="ARBA" id="ARBA00022527"/>
    </source>
</evidence>
<sequence>MPHIPDLVRLTRLDTQFSPRDSRTRYTQHKCTGSKAGRRNTEEVERWQRTKALGRGSYGAVYLEKCIHGEKAGRVRAVKKIRKPFDTNYYRELEALAFFSYPKYEHYFVKSLGWYEDRSNIFISMEYIEHGDLQQYIDAPLPQEEAKHITYQILEGLDFMHENGFAHRDLKPANIMVVSTGPEWWIKIADFGLTKRALEDFTQLRTVAGTPAFAAPEVLGYGPVTDASDTSYTTAVDLWSTGVIAFLIVTGDIPFRDQRQLGQYAQGLGAAPFDALTAANVDEHGCELIRTLMAPDPKVRPGTRSCLRDLWFASVTGNTVHTMQSLGSEAAPASLASGFENGHTKGSSVTNETYADWPHSQEPSARWTTGEENTSMASAWSVNTTDKKDSVLSDVVDLSLAPTTSSTSPRNPFESGVDRTGDLAGRLQSEEEQSMSSEESYDDSPHIVEALPPSDFVDPAEKTPPELPRLSELQTDNISHGLTVAPSVTTNDQSSEARDDHPQTLEVQSSPVKDIAAGQAYYERNFASINRGKDRMSVANSATRKSYHRDSHSPAITPLAHETDLRDSRGTLSEKQNPRTGSTKYSFLPTTSTPAHAHESRLGPSSPRAWGKDLLVNQNCHVWSMTFSPHGRHLVLPISNWYEGGSAFGGEVQLWDTASGILTQSLRCDSLPTAVAFSPDGQILASATSRELLLWDSTSGARAIRIPFDENHLRCHCVAFSADGNFVAVTAFRYLSDDLQAPPESFVGVWSVGSGGLVRRRYSSADAKVFTVAALPNGSLIAASWAQGRRFGENSHSLRLWNVITGVEVQTMNAAERPGYVTISSDGRLIATSAYGESTITVWYVGSGTLLSTWRVPSPRERWFPIAFSSDGTLLASGASTVVAVWDVSTGRQVHRLENNTDWIRCLAFSPDGAFVSSASADGTIRLWDLQSTAPADHSLDDGAISAVATRGNMLPNVRISTPKPGKGKLWTKLLGRSERPRRISQQLF</sequence>
<evidence type="ECO:0000256" key="11">
    <source>
        <dbReference type="ARBA" id="ARBA00030237"/>
    </source>
</evidence>
<proteinExistence type="predicted"/>
<evidence type="ECO:0000256" key="8">
    <source>
        <dbReference type="ARBA" id="ARBA00022777"/>
    </source>
</evidence>
<dbReference type="Gene3D" id="2.130.10.10">
    <property type="entry name" value="YVTN repeat-like/Quinoprotein amine dehydrogenase"/>
    <property type="match status" value="2"/>
</dbReference>
<dbReference type="PROSITE" id="PS50011">
    <property type="entry name" value="PROTEIN_KINASE_DOM"/>
    <property type="match status" value="1"/>
</dbReference>
<dbReference type="Pfam" id="PF00400">
    <property type="entry name" value="WD40"/>
    <property type="match status" value="2"/>
</dbReference>
<dbReference type="Proteomes" id="UP000799537">
    <property type="component" value="Unassembled WGS sequence"/>
</dbReference>
<evidence type="ECO:0000256" key="15">
    <source>
        <dbReference type="SAM" id="MobiDB-lite"/>
    </source>
</evidence>
<evidence type="ECO:0000256" key="9">
    <source>
        <dbReference type="ARBA" id="ARBA00022840"/>
    </source>
</evidence>
<dbReference type="EC" id="2.7.11.1" evidence="2"/>
<evidence type="ECO:0000256" key="10">
    <source>
        <dbReference type="ARBA" id="ARBA00023006"/>
    </source>
</evidence>
<dbReference type="InterPro" id="IPR015943">
    <property type="entry name" value="WD40/YVTN_repeat-like_dom_sf"/>
</dbReference>
<comment type="subcellular location">
    <subcellularLocation>
        <location evidence="1">Preautophagosomal structure membrane</location>
        <topology evidence="1">Peripheral membrane protein</topology>
    </subcellularLocation>
</comment>
<keyword evidence="6" id="KW-0677">Repeat</keyword>
<dbReference type="GeneID" id="54561387"/>
<dbReference type="PROSITE" id="PS00678">
    <property type="entry name" value="WD_REPEATS_1"/>
    <property type="match status" value="1"/>
</dbReference>
<gene>
    <name evidence="17" type="ORF">M409DRAFT_26448</name>
</gene>
<keyword evidence="18" id="KW-1185">Reference proteome</keyword>
<feature type="compositionally biased region" description="Polar residues" evidence="15">
    <location>
        <begin position="361"/>
        <end position="373"/>
    </location>
</feature>
<dbReference type="PANTHER" id="PTHR24348">
    <property type="entry name" value="SERINE/THREONINE-PROTEIN KINASE UNC-51-RELATED"/>
    <property type="match status" value="1"/>
</dbReference>
<evidence type="ECO:0000256" key="2">
    <source>
        <dbReference type="ARBA" id="ARBA00012513"/>
    </source>
</evidence>
<dbReference type="SUPFAM" id="SSF56112">
    <property type="entry name" value="Protein kinase-like (PK-like)"/>
    <property type="match status" value="1"/>
</dbReference>
<evidence type="ECO:0000259" key="16">
    <source>
        <dbReference type="PROSITE" id="PS50011"/>
    </source>
</evidence>
<dbReference type="OrthoDB" id="3650329at2759"/>
<feature type="repeat" description="WD" evidence="14">
    <location>
        <begin position="897"/>
        <end position="938"/>
    </location>
</feature>
<keyword evidence="5" id="KW-0808">Transferase</keyword>
<dbReference type="SMART" id="SM00320">
    <property type="entry name" value="WD40"/>
    <property type="match status" value="5"/>
</dbReference>
<dbReference type="RefSeq" id="XP_033663889.1">
    <property type="nucleotide sequence ID" value="XM_033808115.1"/>
</dbReference>
<evidence type="ECO:0000313" key="17">
    <source>
        <dbReference type="EMBL" id="KAF2163000.1"/>
    </source>
</evidence>
<dbReference type="PROSITE" id="PS50294">
    <property type="entry name" value="WD_REPEATS_REGION"/>
    <property type="match status" value="1"/>
</dbReference>
<evidence type="ECO:0000256" key="4">
    <source>
        <dbReference type="ARBA" id="ARBA00022574"/>
    </source>
</evidence>
<dbReference type="InterPro" id="IPR011047">
    <property type="entry name" value="Quinoprotein_ADH-like_sf"/>
</dbReference>
<evidence type="ECO:0000256" key="6">
    <source>
        <dbReference type="ARBA" id="ARBA00022737"/>
    </source>
</evidence>
<dbReference type="InterPro" id="IPR001680">
    <property type="entry name" value="WD40_rpt"/>
</dbReference>
<dbReference type="GO" id="GO:0004674">
    <property type="term" value="F:protein serine/threonine kinase activity"/>
    <property type="evidence" value="ECO:0007669"/>
    <property type="project" value="UniProtKB-KW"/>
</dbReference>
<feature type="region of interest" description="Disordered" evidence="15">
    <location>
        <begin position="536"/>
        <end position="605"/>
    </location>
</feature>
<comment type="catalytic activity">
    <reaction evidence="13">
        <text>L-seryl-[protein] + ATP = O-phospho-L-seryl-[protein] + ADP + H(+)</text>
        <dbReference type="Rhea" id="RHEA:17989"/>
        <dbReference type="Rhea" id="RHEA-COMP:9863"/>
        <dbReference type="Rhea" id="RHEA-COMP:11604"/>
        <dbReference type="ChEBI" id="CHEBI:15378"/>
        <dbReference type="ChEBI" id="CHEBI:29999"/>
        <dbReference type="ChEBI" id="CHEBI:30616"/>
        <dbReference type="ChEBI" id="CHEBI:83421"/>
        <dbReference type="ChEBI" id="CHEBI:456216"/>
        <dbReference type="EC" id="2.7.11.1"/>
    </reaction>
</comment>
<evidence type="ECO:0000256" key="13">
    <source>
        <dbReference type="ARBA" id="ARBA00048679"/>
    </source>
</evidence>
<evidence type="ECO:0000256" key="12">
    <source>
        <dbReference type="ARBA" id="ARBA00047899"/>
    </source>
</evidence>
<dbReference type="SUPFAM" id="SSF50998">
    <property type="entry name" value="Quinoprotein alcohol dehydrogenase-like"/>
    <property type="match status" value="1"/>
</dbReference>
<feature type="compositionally biased region" description="Polar residues" evidence="15">
    <location>
        <begin position="484"/>
        <end position="494"/>
    </location>
</feature>
<dbReference type="PROSITE" id="PS50082">
    <property type="entry name" value="WD_REPEATS_2"/>
    <property type="match status" value="1"/>
</dbReference>
<dbReference type="GO" id="GO:0010506">
    <property type="term" value="P:regulation of autophagy"/>
    <property type="evidence" value="ECO:0007669"/>
    <property type="project" value="InterPro"/>
</dbReference>
<evidence type="ECO:0000256" key="7">
    <source>
        <dbReference type="ARBA" id="ARBA00022741"/>
    </source>
</evidence>
<feature type="region of interest" description="Disordered" evidence="15">
    <location>
        <begin position="19"/>
        <end position="40"/>
    </location>
</feature>
<dbReference type="InterPro" id="IPR019775">
    <property type="entry name" value="WD40_repeat_CS"/>
</dbReference>
<dbReference type="GO" id="GO:0000045">
    <property type="term" value="P:autophagosome assembly"/>
    <property type="evidence" value="ECO:0007669"/>
    <property type="project" value="TreeGrafter"/>
</dbReference>
<dbReference type="GO" id="GO:0034045">
    <property type="term" value="C:phagophore assembly site membrane"/>
    <property type="evidence" value="ECO:0007669"/>
    <property type="project" value="UniProtKB-SubCell"/>
</dbReference>
<keyword evidence="4 14" id="KW-0853">WD repeat</keyword>
<evidence type="ECO:0000313" key="18">
    <source>
        <dbReference type="Proteomes" id="UP000799537"/>
    </source>
</evidence>
<keyword evidence="3" id="KW-0723">Serine/threonine-protein kinase</keyword>